<sequence length="519" mass="58780">MRQETLFVVLAALVFLFVVIRTAWISDDAYITFRVVENFLHGFGPVYNLGERVQAYTHPLWFFVISGVYAVVNGVFGRFFLAARLPWTVIFVSIACSVGAAWLFARHIARDWKAAVAGLALLTFSRAFTDYSTSGLEEALTYLILVWFFIRYFQMEESGQLYSHRAIGELTLIASLGVLNRLDIVLLYAPILAWMLWKSRSWKSVGFAALGILPVIVWELFSLFYYGFPFPNTYYAKIHTGIAQGVLFWQGLVYYLGSFNFDPLTLLVIVFSFTAVICLRRWKYLPMLAGILLYLLYILRIGGDFMSGRFFAAPFLMAVIILIRLDLDAKILTGLAAGLCAVGLAFGVNPLASDASYRAAQLPASGVVDERGSYYPDRGLLNYTTAKPFPDFPWNERGWQRYNNNYKVEVLDAIGMLGYQGGPYVHVVDKLALPDALLARLPIAGEKTWQIGHFRRKIPEGYLETLQEGENRIADPNLKAYYEKLSIAIKSDLFTPGRLEEIWKLNTGYYDGWLKAYPN</sequence>
<feature type="transmembrane region" description="Helical" evidence="1">
    <location>
        <begin position="135"/>
        <end position="154"/>
    </location>
</feature>
<protein>
    <recommendedName>
        <fullName evidence="4">Glycosyltransferase RgtA/B/C/D-like domain-containing protein</fullName>
    </recommendedName>
</protein>
<keyword evidence="1" id="KW-0812">Transmembrane</keyword>
<organism evidence="2 3">
    <name type="scientific">Leptolinea tardivitalis</name>
    <dbReference type="NCBI Taxonomy" id="229920"/>
    <lineage>
        <taxon>Bacteria</taxon>
        <taxon>Bacillati</taxon>
        <taxon>Chloroflexota</taxon>
        <taxon>Anaerolineae</taxon>
        <taxon>Anaerolineales</taxon>
        <taxon>Anaerolineaceae</taxon>
        <taxon>Leptolinea</taxon>
    </lineage>
</organism>
<feature type="transmembrane region" description="Helical" evidence="1">
    <location>
        <begin position="263"/>
        <end position="279"/>
    </location>
</feature>
<feature type="transmembrane region" description="Helical" evidence="1">
    <location>
        <begin position="308"/>
        <end position="325"/>
    </location>
</feature>
<proteinExistence type="predicted"/>
<evidence type="ECO:0000313" key="3">
    <source>
        <dbReference type="Proteomes" id="UP000050430"/>
    </source>
</evidence>
<comment type="caution">
    <text evidence="2">The sequence shown here is derived from an EMBL/GenBank/DDBJ whole genome shotgun (WGS) entry which is preliminary data.</text>
</comment>
<dbReference type="STRING" id="229920.ADM99_12985"/>
<evidence type="ECO:0000256" key="1">
    <source>
        <dbReference type="SAM" id="Phobius"/>
    </source>
</evidence>
<dbReference type="EMBL" id="LGCK01000012">
    <property type="protein sequence ID" value="KPL71208.1"/>
    <property type="molecule type" value="Genomic_DNA"/>
</dbReference>
<dbReference type="PATRIC" id="fig|229920.5.peg.2922"/>
<feature type="transmembrane region" description="Helical" evidence="1">
    <location>
        <begin position="284"/>
        <end position="302"/>
    </location>
</feature>
<accession>A0A0P6WXW1</accession>
<dbReference type="AlphaFoldDB" id="A0A0P6WXW1"/>
<gene>
    <name evidence="2" type="ORF">ADM99_12985</name>
</gene>
<keyword evidence="1" id="KW-1133">Transmembrane helix</keyword>
<feature type="transmembrane region" description="Helical" evidence="1">
    <location>
        <begin position="332"/>
        <end position="352"/>
    </location>
</feature>
<feature type="transmembrane region" description="Helical" evidence="1">
    <location>
        <begin position="6"/>
        <end position="24"/>
    </location>
</feature>
<reference evidence="2 3" key="1">
    <citation type="submission" date="2015-07" db="EMBL/GenBank/DDBJ databases">
        <title>Genome sequence of Leptolinea tardivitalis DSM 16556.</title>
        <authorList>
            <person name="Hemp J."/>
            <person name="Ward L.M."/>
            <person name="Pace L.A."/>
            <person name="Fischer W.W."/>
        </authorList>
    </citation>
    <scope>NUCLEOTIDE SEQUENCE [LARGE SCALE GENOMIC DNA]</scope>
    <source>
        <strain evidence="2 3">YMTK-2</strain>
    </source>
</reference>
<feature type="transmembrane region" description="Helical" evidence="1">
    <location>
        <begin position="87"/>
        <end position="105"/>
    </location>
</feature>
<feature type="transmembrane region" description="Helical" evidence="1">
    <location>
        <begin position="205"/>
        <end position="226"/>
    </location>
</feature>
<keyword evidence="1" id="KW-0472">Membrane</keyword>
<evidence type="ECO:0000313" key="2">
    <source>
        <dbReference type="EMBL" id="KPL71208.1"/>
    </source>
</evidence>
<evidence type="ECO:0008006" key="4">
    <source>
        <dbReference type="Google" id="ProtNLM"/>
    </source>
</evidence>
<dbReference type="Proteomes" id="UP000050430">
    <property type="component" value="Unassembled WGS sequence"/>
</dbReference>
<feature type="transmembrane region" description="Helical" evidence="1">
    <location>
        <begin position="60"/>
        <end position="81"/>
    </location>
</feature>
<keyword evidence="3" id="KW-1185">Reference proteome</keyword>
<name>A0A0P6WXW1_9CHLR</name>